<feature type="region of interest" description="Disordered" evidence="5">
    <location>
        <begin position="144"/>
        <end position="163"/>
    </location>
</feature>
<reference evidence="6" key="1">
    <citation type="submission" date="2015-12" db="EMBL/GenBank/DDBJ databases">
        <title>Update maize B73 reference genome by single molecule sequencing technologies.</title>
        <authorList>
            <consortium name="Maize Genome Sequencing Project"/>
            <person name="Ware D."/>
        </authorList>
    </citation>
    <scope>NUCLEOTIDE SEQUENCE</scope>
    <source>
        <tissue evidence="6">Seedling</tissue>
    </source>
</reference>
<dbReference type="EMBL" id="CM000781">
    <property type="protein sequence ID" value="AQK70928.1"/>
    <property type="molecule type" value="Genomic_DNA"/>
</dbReference>
<dbReference type="STRING" id="4577.A0A1D6H872"/>
<dbReference type="PANTHER" id="PTHR31251">
    <property type="entry name" value="SQUAMOSA PROMOTER-BINDING-LIKE PROTEIN 4"/>
    <property type="match status" value="1"/>
</dbReference>
<evidence type="ECO:0000256" key="1">
    <source>
        <dbReference type="ARBA" id="ARBA00022723"/>
    </source>
</evidence>
<proteinExistence type="predicted"/>
<feature type="region of interest" description="Disordered" evidence="5">
    <location>
        <begin position="174"/>
        <end position="200"/>
    </location>
</feature>
<feature type="compositionally biased region" description="Basic and acidic residues" evidence="5">
    <location>
        <begin position="146"/>
        <end position="158"/>
    </location>
</feature>
<dbReference type="InterPro" id="IPR004333">
    <property type="entry name" value="SBP_dom"/>
</dbReference>
<evidence type="ECO:0000313" key="6">
    <source>
        <dbReference type="EMBL" id="AQK70928.1"/>
    </source>
</evidence>
<dbReference type="Pfam" id="PF03110">
    <property type="entry name" value="SBP"/>
    <property type="match status" value="1"/>
</dbReference>
<evidence type="ECO:0000256" key="5">
    <source>
        <dbReference type="SAM" id="MobiDB-lite"/>
    </source>
</evidence>
<dbReference type="SUPFAM" id="SSF103612">
    <property type="entry name" value="SBT domain"/>
    <property type="match status" value="1"/>
</dbReference>
<feature type="compositionally biased region" description="Low complexity" evidence="5">
    <location>
        <begin position="184"/>
        <end position="200"/>
    </location>
</feature>
<keyword evidence="1" id="KW-0479">Metal-binding</keyword>
<dbReference type="AlphaFoldDB" id="A0A1D6H872"/>
<evidence type="ECO:0000256" key="2">
    <source>
        <dbReference type="ARBA" id="ARBA00022771"/>
    </source>
</evidence>
<dbReference type="InterPro" id="IPR036893">
    <property type="entry name" value="SBP_sf"/>
</dbReference>
<dbReference type="PANTHER" id="PTHR31251:SF208">
    <property type="entry name" value="SQUAMOSA PROMOTER-BINDING-LIKE PROTEIN 18"/>
    <property type="match status" value="1"/>
</dbReference>
<accession>A0A1D6H872</accession>
<gene>
    <name evidence="6" type="ORF">ZEAMMB73_Zm00001d016488</name>
</gene>
<protein>
    <submittedName>
        <fullName evidence="6">Squamosa promoter-binding-like protein 18</fullName>
    </submittedName>
</protein>
<sequence length="200" mass="21359">MKRLHSGPGSAGGAQCPSCAVDGCKADLSKCRDDHHRHKVCEAQSKTPVIVVAGREMRFCQQCSRYILPLKLALAAAGLISPSSWQFISLLPIRLSSAKPTSLLNGNSCGGFYNGSFMQEVEALRTLGGRDVACAEARCTRGSRSSTRDRSEDADGTSRGKLSSQYNFPALARESDAQVGGKLGTSTLGRGSGRSYRGWR</sequence>
<dbReference type="InterPro" id="IPR044817">
    <property type="entry name" value="SBP-like"/>
</dbReference>
<evidence type="ECO:0000256" key="3">
    <source>
        <dbReference type="ARBA" id="ARBA00022833"/>
    </source>
</evidence>
<dbReference type="ExpressionAtlas" id="A0A1D6H872">
    <property type="expression patterns" value="baseline and differential"/>
</dbReference>
<keyword evidence="3" id="KW-0862">Zinc</keyword>
<dbReference type="PROSITE" id="PS51141">
    <property type="entry name" value="ZF_SBP"/>
    <property type="match status" value="1"/>
</dbReference>
<evidence type="ECO:0000256" key="4">
    <source>
        <dbReference type="PROSITE-ProRule" id="PRU00470"/>
    </source>
</evidence>
<dbReference type="GO" id="GO:0008270">
    <property type="term" value="F:zinc ion binding"/>
    <property type="evidence" value="ECO:0007669"/>
    <property type="project" value="UniProtKB-KW"/>
</dbReference>
<dbReference type="Gene3D" id="4.10.1100.10">
    <property type="entry name" value="Transcription factor, SBP-box domain"/>
    <property type="match status" value="1"/>
</dbReference>
<dbReference type="GO" id="GO:0005634">
    <property type="term" value="C:nucleus"/>
    <property type="evidence" value="ECO:0007669"/>
    <property type="project" value="InterPro"/>
</dbReference>
<keyword evidence="2 4" id="KW-0863">Zinc-finger</keyword>
<dbReference type="InParanoid" id="A0A1D6H872"/>
<dbReference type="SMR" id="A0A1D6H872"/>
<dbReference type="GO" id="GO:0003677">
    <property type="term" value="F:DNA binding"/>
    <property type="evidence" value="ECO:0007669"/>
    <property type="project" value="InterPro"/>
</dbReference>
<name>A0A1D6H872_MAIZE</name>
<organism evidence="6">
    <name type="scientific">Zea mays</name>
    <name type="common">Maize</name>
    <dbReference type="NCBI Taxonomy" id="4577"/>
    <lineage>
        <taxon>Eukaryota</taxon>
        <taxon>Viridiplantae</taxon>
        <taxon>Streptophyta</taxon>
        <taxon>Embryophyta</taxon>
        <taxon>Tracheophyta</taxon>
        <taxon>Spermatophyta</taxon>
        <taxon>Magnoliopsida</taxon>
        <taxon>Liliopsida</taxon>
        <taxon>Poales</taxon>
        <taxon>Poaceae</taxon>
        <taxon>PACMAD clade</taxon>
        <taxon>Panicoideae</taxon>
        <taxon>Andropogonodae</taxon>
        <taxon>Andropogoneae</taxon>
        <taxon>Tripsacinae</taxon>
        <taxon>Zea</taxon>
    </lineage>
</organism>